<dbReference type="OrthoDB" id="9805577at2"/>
<evidence type="ECO:0000256" key="6">
    <source>
        <dbReference type="ARBA" id="ARBA00022692"/>
    </source>
</evidence>
<evidence type="ECO:0000259" key="14">
    <source>
        <dbReference type="Pfam" id="PF22776"/>
    </source>
</evidence>
<accession>A0A087MG59</accession>
<reference evidence="16" key="1">
    <citation type="submission" date="2013-08" db="EMBL/GenBank/DDBJ databases">
        <title>Genome sequencing of Arenimonas donghaensis.</title>
        <authorList>
            <person name="Chen F."/>
            <person name="Wang G."/>
        </authorList>
    </citation>
    <scope>NUCLEOTIDE SEQUENCE [LARGE SCALE GENOMIC DNA]</scope>
    <source>
        <strain evidence="16">HO3-R19</strain>
    </source>
</reference>
<protein>
    <recommendedName>
        <fullName evidence="12">Probable potassium transport system protein Kup</fullName>
    </recommendedName>
</protein>
<feature type="transmembrane region" description="Helical" evidence="12">
    <location>
        <begin position="371"/>
        <end position="392"/>
    </location>
</feature>
<keyword evidence="7 12" id="KW-0769">Symport</keyword>
<evidence type="ECO:0000256" key="3">
    <source>
        <dbReference type="ARBA" id="ARBA00022448"/>
    </source>
</evidence>
<feature type="transmembrane region" description="Helical" evidence="12">
    <location>
        <begin position="146"/>
        <end position="163"/>
    </location>
</feature>
<evidence type="ECO:0000256" key="12">
    <source>
        <dbReference type="HAMAP-Rule" id="MF_01522"/>
    </source>
</evidence>
<evidence type="ECO:0000256" key="8">
    <source>
        <dbReference type="ARBA" id="ARBA00022958"/>
    </source>
</evidence>
<dbReference type="HAMAP" id="MF_01522">
    <property type="entry name" value="Kup"/>
    <property type="match status" value="1"/>
</dbReference>
<evidence type="ECO:0000256" key="7">
    <source>
        <dbReference type="ARBA" id="ARBA00022847"/>
    </source>
</evidence>
<evidence type="ECO:0000313" key="15">
    <source>
        <dbReference type="EMBL" id="KFL35862.1"/>
    </source>
</evidence>
<name>A0A087MG59_9GAMM</name>
<comment type="function">
    <text evidence="12">Transport of potassium into the cell. Likely operates as a K(+):H(+) symporter.</text>
</comment>
<keyword evidence="5 12" id="KW-0633">Potassium transport</keyword>
<evidence type="ECO:0000313" key="16">
    <source>
        <dbReference type="Proteomes" id="UP000029085"/>
    </source>
</evidence>
<evidence type="ECO:0000256" key="10">
    <source>
        <dbReference type="ARBA" id="ARBA00023065"/>
    </source>
</evidence>
<dbReference type="RefSeq" id="WP_034225033.1">
    <property type="nucleotide sequence ID" value="NZ_AVCJ01000043.1"/>
</dbReference>
<proteinExistence type="inferred from homology"/>
<dbReference type="GO" id="GO:0015079">
    <property type="term" value="F:potassium ion transmembrane transporter activity"/>
    <property type="evidence" value="ECO:0007669"/>
    <property type="project" value="UniProtKB-UniRule"/>
</dbReference>
<feature type="transmembrane region" description="Helical" evidence="12">
    <location>
        <begin position="294"/>
        <end position="323"/>
    </location>
</feature>
<dbReference type="EMBL" id="AVCJ01000043">
    <property type="protein sequence ID" value="KFL35862.1"/>
    <property type="molecule type" value="Genomic_DNA"/>
</dbReference>
<dbReference type="GO" id="GO:0015293">
    <property type="term" value="F:symporter activity"/>
    <property type="evidence" value="ECO:0007669"/>
    <property type="project" value="UniProtKB-UniRule"/>
</dbReference>
<comment type="similarity">
    <text evidence="2 12">Belongs to the HAK/KUP transporter (TC 2.A.72) family.</text>
</comment>
<feature type="domain" description="K+ potassium transporter integral membrane" evidence="13">
    <location>
        <begin position="18"/>
        <end position="469"/>
    </location>
</feature>
<dbReference type="InterPro" id="IPR053952">
    <property type="entry name" value="K_trans_C"/>
</dbReference>
<feature type="transmembrane region" description="Helical" evidence="12">
    <location>
        <begin position="252"/>
        <end position="274"/>
    </location>
</feature>
<dbReference type="Proteomes" id="UP000029085">
    <property type="component" value="Unassembled WGS sequence"/>
</dbReference>
<evidence type="ECO:0000256" key="9">
    <source>
        <dbReference type="ARBA" id="ARBA00022989"/>
    </source>
</evidence>
<feature type="transmembrane region" description="Helical" evidence="12">
    <location>
        <begin position="430"/>
        <end position="447"/>
    </location>
</feature>
<evidence type="ECO:0000256" key="1">
    <source>
        <dbReference type="ARBA" id="ARBA00004141"/>
    </source>
</evidence>
<keyword evidence="8 12" id="KW-0630">Potassium</keyword>
<keyword evidence="6 12" id="KW-0812">Transmembrane</keyword>
<feature type="domain" description="K+ potassium transporter C-terminal" evidence="14">
    <location>
        <begin position="481"/>
        <end position="629"/>
    </location>
</feature>
<sequence>MTLSSHAGAPVPRTWPLVVGAVGVVFGDIGTSPLYTLKEAFGPHYGIAPDPQNVLGVVSLILWSLVLVVTLKYVVVLMRADNKGEGGILALTALVQRSLPRAAPMAYTVGILGIFGTALFFGDGVITPAISVLSAVEGLEVAAPELKRFVLPITLTVLVLLFSMQRFGTERVGQVFGPVTCLWFFALAVLGLVEIVQHPAVLEAVNPVWALRFFFDHGALAWLALGAIVLAVTGGEALYADMGHFGRFPIRLAWVGLVLPSLVLNYFGQAAFILSHPGRVTNPFYELVPSWALFPMIVLATLATIIASQALLSGTFSVVRQAIQLGYLPRMKIVHTSAHSEGQIYLPWVNRAMLFAVIAVVLGFGSSSNLAVAYGVSVTGTMIISTLLLVILAKVRWRLRGWQVWPLAAVFLVIEGAFFSANVVKFVEGAWFPLALGVLAFAVMRSWRRGRELVRAQVGRGSLRIEDFVGNLAAHPPIRVPGTAIFLTPTNQFTPPAMLHNLKHNKVLHEYNVLLSVEVLEVPRADAGDRVAYVDLGHGFARLGLRFGYLEDPDVPRALRDWPVPGPAFPPLETTYFASRETLVARPGQGMALWRDRLFVFMSRNATPATEYFHIPGNRLVEMGTQVAI</sequence>
<keyword evidence="9 12" id="KW-1133">Transmembrane helix</keyword>
<dbReference type="Pfam" id="PF22776">
    <property type="entry name" value="K_trans_C"/>
    <property type="match status" value="1"/>
</dbReference>
<comment type="subcellular location">
    <subcellularLocation>
        <location evidence="12">Cell membrane</location>
        <topology evidence="12">Multi-pass membrane protein</topology>
    </subcellularLocation>
    <subcellularLocation>
        <location evidence="1">Membrane</location>
        <topology evidence="1">Multi-pass membrane protein</topology>
    </subcellularLocation>
</comment>
<dbReference type="InterPro" id="IPR053951">
    <property type="entry name" value="K_trans_N"/>
</dbReference>
<evidence type="ECO:0000256" key="11">
    <source>
        <dbReference type="ARBA" id="ARBA00023136"/>
    </source>
</evidence>
<feature type="transmembrane region" description="Helical" evidence="12">
    <location>
        <begin position="175"/>
        <end position="199"/>
    </location>
</feature>
<dbReference type="GO" id="GO:0005886">
    <property type="term" value="C:plasma membrane"/>
    <property type="evidence" value="ECO:0007669"/>
    <property type="project" value="UniProtKB-SubCell"/>
</dbReference>
<feature type="transmembrane region" description="Helical" evidence="12">
    <location>
        <begin position="219"/>
        <end position="240"/>
    </location>
</feature>
<keyword evidence="4 12" id="KW-1003">Cell membrane</keyword>
<keyword evidence="16" id="KW-1185">Reference proteome</keyword>
<evidence type="ECO:0000256" key="5">
    <source>
        <dbReference type="ARBA" id="ARBA00022538"/>
    </source>
</evidence>
<feature type="transmembrane region" description="Helical" evidence="12">
    <location>
        <begin position="54"/>
        <end position="75"/>
    </location>
</feature>
<keyword evidence="10 12" id="KW-0406">Ion transport</keyword>
<dbReference type="PANTHER" id="PTHR30540:SF79">
    <property type="entry name" value="LOW AFFINITY POTASSIUM TRANSPORT SYSTEM PROTEIN KUP"/>
    <property type="match status" value="1"/>
</dbReference>
<dbReference type="InterPro" id="IPR003855">
    <property type="entry name" value="K+_transporter"/>
</dbReference>
<reference evidence="15 16" key="2">
    <citation type="journal article" date="2015" name="Stand. Genomic Sci.">
        <title>High quality draft genomic sequence of Arenimonas donghaensis DSM 18148(T).</title>
        <authorList>
            <person name="Chen F."/>
            <person name="Wang H."/>
            <person name="Cao Y."/>
            <person name="Li X."/>
            <person name="Wang G."/>
        </authorList>
    </citation>
    <scope>NUCLEOTIDE SEQUENCE [LARGE SCALE GENOMIC DNA]</scope>
    <source>
        <strain evidence="15 16">HO3-R19</strain>
    </source>
</reference>
<comment type="catalytic activity">
    <reaction evidence="12">
        <text>K(+)(in) + H(+)(in) = K(+)(out) + H(+)(out)</text>
        <dbReference type="Rhea" id="RHEA:28490"/>
        <dbReference type="ChEBI" id="CHEBI:15378"/>
        <dbReference type="ChEBI" id="CHEBI:29103"/>
    </reaction>
</comment>
<evidence type="ECO:0000259" key="13">
    <source>
        <dbReference type="Pfam" id="PF02705"/>
    </source>
</evidence>
<dbReference type="PATRIC" id="fig|1121014.3.peg.2147"/>
<dbReference type="Pfam" id="PF02705">
    <property type="entry name" value="K_trans"/>
    <property type="match status" value="1"/>
</dbReference>
<keyword evidence="11 12" id="KW-0472">Membrane</keyword>
<keyword evidence="3 12" id="KW-0813">Transport</keyword>
<evidence type="ECO:0000256" key="2">
    <source>
        <dbReference type="ARBA" id="ARBA00007019"/>
    </source>
</evidence>
<gene>
    <name evidence="12" type="primary">kup</name>
    <name evidence="15" type="ORF">N788_06210</name>
</gene>
<evidence type="ECO:0000256" key="4">
    <source>
        <dbReference type="ARBA" id="ARBA00022475"/>
    </source>
</evidence>
<comment type="caution">
    <text evidence="15">The sequence shown here is derived from an EMBL/GenBank/DDBJ whole genome shotgun (WGS) entry which is preliminary data.</text>
</comment>
<organism evidence="15 16">
    <name type="scientific">Arenimonas donghaensis DSM 18148 = HO3-R19</name>
    <dbReference type="NCBI Taxonomy" id="1121014"/>
    <lineage>
        <taxon>Bacteria</taxon>
        <taxon>Pseudomonadati</taxon>
        <taxon>Pseudomonadota</taxon>
        <taxon>Gammaproteobacteria</taxon>
        <taxon>Lysobacterales</taxon>
        <taxon>Lysobacteraceae</taxon>
        <taxon>Arenimonas</taxon>
    </lineage>
</organism>
<dbReference type="STRING" id="1121014.N788_06210"/>
<feature type="transmembrane region" description="Helical" evidence="12">
    <location>
        <begin position="404"/>
        <end position="424"/>
    </location>
</feature>
<dbReference type="InterPro" id="IPR023051">
    <property type="entry name" value="Kup"/>
</dbReference>
<dbReference type="AlphaFoldDB" id="A0A087MG59"/>
<feature type="transmembrane region" description="Helical" evidence="12">
    <location>
        <begin position="344"/>
        <end position="365"/>
    </location>
</feature>
<dbReference type="PANTHER" id="PTHR30540">
    <property type="entry name" value="OSMOTIC STRESS POTASSIUM TRANSPORTER"/>
    <property type="match status" value="1"/>
</dbReference>
<feature type="transmembrane region" description="Helical" evidence="12">
    <location>
        <begin position="106"/>
        <end position="126"/>
    </location>
</feature>